<evidence type="ECO:0008006" key="2">
    <source>
        <dbReference type="Google" id="ProtNLM"/>
    </source>
</evidence>
<sequence>MNGKVIDNTLYSLKTDTEKNAILKTLCVVTSVIKSSEVDGLVDRFSSDEAKLEALGSLLTKVTGIESKDIAEILYRYSTTETKYSAFTALQPKVNVISTKDIDNIMYRFKDGSDDLKMNVLKFINEKVSGTFTAKNYEDILGRFSDSGKANATKLISDKLPNDLKQKLQGSTAVTRNITNNKITAQNPKGKVCINKTWHNFSDFKVNETKTFEFTATVDVQNMGVLFYDVEATVSLTLRDNGTCDVVYYGITSKGAKRDIKNTFYTNKDAWIIGDNVYQ</sequence>
<name>A0A3G4ZMQ6_9VIRU</name>
<protein>
    <recommendedName>
        <fullName evidence="2">DUF4476 domain-containing protein</fullName>
    </recommendedName>
</protein>
<reference evidence="1" key="1">
    <citation type="submission" date="2018-10" db="EMBL/GenBank/DDBJ databases">
        <title>Hidden diversity of soil giant viruses.</title>
        <authorList>
            <person name="Schulz F."/>
            <person name="Alteio L."/>
            <person name="Goudeau D."/>
            <person name="Ryan E.M."/>
            <person name="Malmstrom R.R."/>
            <person name="Blanchard J."/>
            <person name="Woyke T."/>
        </authorList>
    </citation>
    <scope>NUCLEOTIDE SEQUENCE</scope>
    <source>
        <strain evidence="1">TEV1</strain>
    </source>
</reference>
<evidence type="ECO:0000313" key="1">
    <source>
        <dbReference type="EMBL" id="AYV76135.1"/>
    </source>
</evidence>
<gene>
    <name evidence="1" type="ORF">Terrestrivirus4_183</name>
</gene>
<organism evidence="1">
    <name type="scientific">Terrestrivirus sp</name>
    <dbReference type="NCBI Taxonomy" id="2487775"/>
    <lineage>
        <taxon>Viruses</taxon>
        <taxon>Varidnaviria</taxon>
        <taxon>Bamfordvirae</taxon>
        <taxon>Nucleocytoviricota</taxon>
        <taxon>Megaviricetes</taxon>
        <taxon>Imitervirales</taxon>
        <taxon>Mimiviridae</taxon>
        <taxon>Klosneuvirinae</taxon>
    </lineage>
</organism>
<proteinExistence type="predicted"/>
<accession>A0A3G4ZMQ6</accession>
<dbReference type="EMBL" id="MK071982">
    <property type="protein sequence ID" value="AYV76135.1"/>
    <property type="molecule type" value="Genomic_DNA"/>
</dbReference>